<name>A0A8J7RZ86_9PROT</name>
<evidence type="ECO:0000256" key="1">
    <source>
        <dbReference type="ARBA" id="ARBA00022603"/>
    </source>
</evidence>
<dbReference type="AlphaFoldDB" id="A0A8J7RZ86"/>
<dbReference type="SUPFAM" id="SSF53335">
    <property type="entry name" value="S-adenosyl-L-methionine-dependent methyltransferases"/>
    <property type="match status" value="1"/>
</dbReference>
<feature type="domain" description="Methyltransferase type 11" evidence="4">
    <location>
        <begin position="52"/>
        <end position="143"/>
    </location>
</feature>
<reference evidence="5" key="1">
    <citation type="submission" date="2021-04" db="EMBL/GenBank/DDBJ databases">
        <authorList>
            <person name="Zhang D.-C."/>
        </authorList>
    </citation>
    <scope>NUCLEOTIDE SEQUENCE</scope>
    <source>
        <strain evidence="5">CGMCC 1.15697</strain>
    </source>
</reference>
<dbReference type="PANTHER" id="PTHR13090:SF1">
    <property type="entry name" value="ARGININE-HYDROXYLASE NDUFAF5, MITOCHONDRIAL"/>
    <property type="match status" value="1"/>
</dbReference>
<evidence type="ECO:0000256" key="3">
    <source>
        <dbReference type="SAM" id="MobiDB-lite"/>
    </source>
</evidence>
<keyword evidence="1 5" id="KW-0489">Methyltransferase</keyword>
<dbReference type="InterPro" id="IPR050602">
    <property type="entry name" value="Malonyl-ACP_OMT"/>
</dbReference>
<dbReference type="CDD" id="cd02440">
    <property type="entry name" value="AdoMet_MTases"/>
    <property type="match status" value="1"/>
</dbReference>
<accession>A0A8J7RZ86</accession>
<dbReference type="Gene3D" id="3.40.50.150">
    <property type="entry name" value="Vaccinia Virus protein VP39"/>
    <property type="match status" value="1"/>
</dbReference>
<comment type="caution">
    <text evidence="5">The sequence shown here is derived from an EMBL/GenBank/DDBJ whole genome shotgun (WGS) entry which is preliminary data.</text>
</comment>
<proteinExistence type="predicted"/>
<sequence>METGQLFDIPLLRRRRDRAAMRDDRAEFLFEEAADRLCDRLLDVSRQFPSALEIGCRKGALARALPPKAGVAHLIGCDVSAGMARTARARTDQPTVATDIDLLPFKEGAFDLVLSNLALHWVEDLPGALIQVNRALKPDGLFLAAVLGGDTLAELRAVMVEAESRVRGGAAIRVAPTLALQDAGALMQRAGFALPVVDFDRVTITYDTLFHLAADLRAMGETAALIDSPRGIPPRVLFQEAARIYAERHAGPDGRITATVDIVYLHGWAPDASQPKPLRPGSAKHRLADALGSVEHAAGDRTAPPDPANRQGH</sequence>
<evidence type="ECO:0000313" key="5">
    <source>
        <dbReference type="EMBL" id="MBP5857402.1"/>
    </source>
</evidence>
<dbReference type="GO" id="GO:0008757">
    <property type="term" value="F:S-adenosylmethionine-dependent methyltransferase activity"/>
    <property type="evidence" value="ECO:0007669"/>
    <property type="project" value="InterPro"/>
</dbReference>
<dbReference type="EMBL" id="JAGMWN010000004">
    <property type="protein sequence ID" value="MBP5857402.1"/>
    <property type="molecule type" value="Genomic_DNA"/>
</dbReference>
<dbReference type="Pfam" id="PF08241">
    <property type="entry name" value="Methyltransf_11"/>
    <property type="match status" value="1"/>
</dbReference>
<dbReference type="InterPro" id="IPR013216">
    <property type="entry name" value="Methyltransf_11"/>
</dbReference>
<feature type="region of interest" description="Disordered" evidence="3">
    <location>
        <begin position="291"/>
        <end position="313"/>
    </location>
</feature>
<dbReference type="GO" id="GO:0032259">
    <property type="term" value="P:methylation"/>
    <property type="evidence" value="ECO:0007669"/>
    <property type="project" value="UniProtKB-KW"/>
</dbReference>
<gene>
    <name evidence="5" type="ORF">KAJ83_10310</name>
</gene>
<protein>
    <submittedName>
        <fullName evidence="5">Methyltransferase domain-containing protein</fullName>
    </submittedName>
</protein>
<organism evidence="5 6">
    <name type="scientific">Marivibrio halodurans</name>
    <dbReference type="NCBI Taxonomy" id="2039722"/>
    <lineage>
        <taxon>Bacteria</taxon>
        <taxon>Pseudomonadati</taxon>
        <taxon>Pseudomonadota</taxon>
        <taxon>Alphaproteobacteria</taxon>
        <taxon>Rhodospirillales</taxon>
        <taxon>Rhodospirillaceae</taxon>
        <taxon>Marivibrio</taxon>
    </lineage>
</organism>
<evidence type="ECO:0000259" key="4">
    <source>
        <dbReference type="Pfam" id="PF08241"/>
    </source>
</evidence>
<keyword evidence="6" id="KW-1185">Reference proteome</keyword>
<dbReference type="RefSeq" id="WP_210681986.1">
    <property type="nucleotide sequence ID" value="NZ_JAGMWN010000004.1"/>
</dbReference>
<evidence type="ECO:0000256" key="2">
    <source>
        <dbReference type="ARBA" id="ARBA00022679"/>
    </source>
</evidence>
<dbReference type="InterPro" id="IPR029063">
    <property type="entry name" value="SAM-dependent_MTases_sf"/>
</dbReference>
<keyword evidence="2" id="KW-0808">Transferase</keyword>
<evidence type="ECO:0000313" key="6">
    <source>
        <dbReference type="Proteomes" id="UP000672602"/>
    </source>
</evidence>
<dbReference type="PANTHER" id="PTHR13090">
    <property type="entry name" value="ARGININE-HYDROXYLASE NDUFAF5, MITOCHONDRIAL"/>
    <property type="match status" value="1"/>
</dbReference>
<dbReference type="Proteomes" id="UP000672602">
    <property type="component" value="Unassembled WGS sequence"/>
</dbReference>